<dbReference type="Gene3D" id="3.40.50.12580">
    <property type="match status" value="1"/>
</dbReference>
<comment type="caution">
    <text evidence="1">The sequence shown here is derived from an EMBL/GenBank/DDBJ whole genome shotgun (WGS) entry which is preliminary data.</text>
</comment>
<dbReference type="EMBL" id="SORZ01000002">
    <property type="protein sequence ID" value="TPW33992.1"/>
    <property type="molecule type" value="Genomic_DNA"/>
</dbReference>
<dbReference type="InterPro" id="IPR043148">
    <property type="entry name" value="TagF_C"/>
</dbReference>
<dbReference type="SUPFAM" id="SSF53756">
    <property type="entry name" value="UDP-Glycosyltransferase/glycogen phosphorylase"/>
    <property type="match status" value="1"/>
</dbReference>
<gene>
    <name evidence="1" type="ORF">E3202_05340</name>
</gene>
<evidence type="ECO:0008006" key="3">
    <source>
        <dbReference type="Google" id="ProtNLM"/>
    </source>
</evidence>
<dbReference type="AlphaFoldDB" id="A0A506UL66"/>
<dbReference type="Proteomes" id="UP000315037">
    <property type="component" value="Unassembled WGS sequence"/>
</dbReference>
<organism evidence="1 2">
    <name type="scientific">Oecophyllibacter saccharovorans</name>
    <dbReference type="NCBI Taxonomy" id="2558360"/>
    <lineage>
        <taxon>Bacteria</taxon>
        <taxon>Pseudomonadati</taxon>
        <taxon>Pseudomonadota</taxon>
        <taxon>Alphaproteobacteria</taxon>
        <taxon>Acetobacterales</taxon>
        <taxon>Acetobacteraceae</taxon>
        <taxon>Oecophyllibacter</taxon>
    </lineage>
</organism>
<reference evidence="1 2" key="1">
    <citation type="submission" date="2019-03" db="EMBL/GenBank/DDBJ databases">
        <title>The complete genome sequence of Neokomagataea sp. Jb2 NBRC113641.</title>
        <authorList>
            <person name="Chua K.-O."/>
            <person name="Chan K.-G."/>
            <person name="See-Too W.-S."/>
        </authorList>
    </citation>
    <scope>NUCLEOTIDE SEQUENCE [LARGE SCALE GENOMIC DNA]</scope>
    <source>
        <strain evidence="1 2">Jb2</strain>
    </source>
</reference>
<keyword evidence="2" id="KW-1185">Reference proteome</keyword>
<sequence>MKPALKIAFLHFAEPYHCYHAAPMASAMARLPGCEVVEFVNYRACLPHLAHIRKRLGAPALPQHTFRKSWYCRGLEKAHLLDAQRLQLLRENVAQLQEFDAVVATEYTAALLKKAGLRAKLVYLSHGAGDRKVGDEALIRHFDLALLPGPKMADYLHGQGWLSRKQIRTVGAPKLDLLPAIPGKAAPFGTQPYVLYNPHYKNSLNGWKRLLPQVVEAFRTRQGTSSDAGLGLMVAPHVKLFHEGWGATARWLQSFAGGNIRVDTGSMAMQDLSYTTTASLYLGDISSQVYEFLVRPRPCVFLNPLRLDWRGNPYFRHWTLGDVVEDPADLMEAIRAAPERHALYLQAQQALLHETYTLPSENMPAPVAGEQTAGLCNAHALRDWLLEQG</sequence>
<evidence type="ECO:0000313" key="2">
    <source>
        <dbReference type="Proteomes" id="UP000315037"/>
    </source>
</evidence>
<dbReference type="RefSeq" id="WP_165600683.1">
    <property type="nucleotide sequence ID" value="NZ_SORZ01000002.1"/>
</dbReference>
<proteinExistence type="predicted"/>
<evidence type="ECO:0000313" key="1">
    <source>
        <dbReference type="EMBL" id="TPW33992.1"/>
    </source>
</evidence>
<name>A0A506UL66_9PROT</name>
<accession>A0A506UL66</accession>
<protein>
    <recommendedName>
        <fullName evidence="3">Glycosyl transferase</fullName>
    </recommendedName>
</protein>